<protein>
    <submittedName>
        <fullName evidence="2">Uncharacterized protein</fullName>
    </submittedName>
</protein>
<proteinExistence type="predicted"/>
<sequence length="138" mass="14246">MGDAGGPLPGERRLSPADPEEPSPPASSSDGTGSGGGGGDNSVEEGDGEGPGSGSGTPTAKRQLFDADGSASRPTRRRRIASDDEERIHLRTLVAVEGKSWRCPSVLVPLPAQQRGRAWGGGLGRAAMRINGKEVERF</sequence>
<dbReference type="HOGENOM" id="CLU_1858528_0_0_1"/>
<accession>A0A0E0R5Y7</accession>
<organism evidence="2 3">
    <name type="scientific">Oryza rufipogon</name>
    <name type="common">Brownbeard rice</name>
    <name type="synonym">Asian wild rice</name>
    <dbReference type="NCBI Taxonomy" id="4529"/>
    <lineage>
        <taxon>Eukaryota</taxon>
        <taxon>Viridiplantae</taxon>
        <taxon>Streptophyta</taxon>
        <taxon>Embryophyta</taxon>
        <taxon>Tracheophyta</taxon>
        <taxon>Spermatophyta</taxon>
        <taxon>Magnoliopsida</taxon>
        <taxon>Liliopsida</taxon>
        <taxon>Poales</taxon>
        <taxon>Poaceae</taxon>
        <taxon>BOP clade</taxon>
        <taxon>Oryzoideae</taxon>
        <taxon>Oryzeae</taxon>
        <taxon>Oryzinae</taxon>
        <taxon>Oryza</taxon>
    </lineage>
</organism>
<evidence type="ECO:0000313" key="3">
    <source>
        <dbReference type="Proteomes" id="UP000008022"/>
    </source>
</evidence>
<reference evidence="2" key="2">
    <citation type="submission" date="2015-06" db="UniProtKB">
        <authorList>
            <consortium name="EnsemblPlants"/>
        </authorList>
    </citation>
    <scope>IDENTIFICATION</scope>
</reference>
<dbReference type="eggNOG" id="ENOG502R5HX">
    <property type="taxonomic scope" value="Eukaryota"/>
</dbReference>
<evidence type="ECO:0000256" key="1">
    <source>
        <dbReference type="SAM" id="MobiDB-lite"/>
    </source>
</evidence>
<evidence type="ECO:0000313" key="2">
    <source>
        <dbReference type="EnsemblPlants" id="ORUFI11G07280.1"/>
    </source>
</evidence>
<name>A0A0E0R5Y7_ORYRU</name>
<feature type="region of interest" description="Disordered" evidence="1">
    <location>
        <begin position="1"/>
        <end position="83"/>
    </location>
</feature>
<dbReference type="EnsemblPlants" id="ORUFI11G07280.1">
    <property type="protein sequence ID" value="ORUFI11G07280.1"/>
    <property type="gene ID" value="ORUFI11G07280"/>
</dbReference>
<dbReference type="AlphaFoldDB" id="A0A0E0R5Y7"/>
<dbReference type="STRING" id="4529.A0A0E0R5Y7"/>
<keyword evidence="3" id="KW-1185">Reference proteome</keyword>
<reference evidence="3" key="1">
    <citation type="submission" date="2013-06" db="EMBL/GenBank/DDBJ databases">
        <authorList>
            <person name="Zhao Q."/>
        </authorList>
    </citation>
    <scope>NUCLEOTIDE SEQUENCE</scope>
    <source>
        <strain evidence="3">cv. W1943</strain>
    </source>
</reference>
<dbReference type="Proteomes" id="UP000008022">
    <property type="component" value="Unassembled WGS sequence"/>
</dbReference>
<dbReference type="Gramene" id="ORUFI11G07280.1">
    <property type="protein sequence ID" value="ORUFI11G07280.1"/>
    <property type="gene ID" value="ORUFI11G07280"/>
</dbReference>